<accession>A0ABS7J451</accession>
<dbReference type="EMBL" id="JAIGNK010000004">
    <property type="protein sequence ID" value="MBX7459130.1"/>
    <property type="molecule type" value="Genomic_DNA"/>
</dbReference>
<evidence type="ECO:0000313" key="2">
    <source>
        <dbReference type="EMBL" id="MBX7459130.1"/>
    </source>
</evidence>
<dbReference type="RefSeq" id="WP_221574528.1">
    <property type="nucleotide sequence ID" value="NZ_JAIGNK010000004.1"/>
</dbReference>
<evidence type="ECO:0000313" key="3">
    <source>
        <dbReference type="Proteomes" id="UP000783253"/>
    </source>
</evidence>
<evidence type="ECO:0000256" key="1">
    <source>
        <dbReference type="SAM" id="Phobius"/>
    </source>
</evidence>
<feature type="transmembrane region" description="Helical" evidence="1">
    <location>
        <begin position="48"/>
        <end position="71"/>
    </location>
</feature>
<protein>
    <submittedName>
        <fullName evidence="2">Uncharacterized protein</fullName>
    </submittedName>
</protein>
<gene>
    <name evidence="2" type="ORF">K3152_12795</name>
</gene>
<keyword evidence="1" id="KW-1133">Transmembrane helix</keyword>
<comment type="caution">
    <text evidence="2">The sequence shown here is derived from an EMBL/GenBank/DDBJ whole genome shotgun (WGS) entry which is preliminary data.</text>
</comment>
<feature type="transmembrane region" description="Helical" evidence="1">
    <location>
        <begin position="6"/>
        <end position="27"/>
    </location>
</feature>
<proteinExistence type="predicted"/>
<keyword evidence="1" id="KW-0472">Membrane</keyword>
<reference evidence="2 3" key="1">
    <citation type="submission" date="2021-08" db="EMBL/GenBank/DDBJ databases">
        <title>Comparative Genomics Analysis of the Genus Qipengyuania Reveals Extensive Genetic Diversity and Metabolic Versatility, Including the Description of Fifteen Novel Species.</title>
        <authorList>
            <person name="Liu Y."/>
        </authorList>
    </citation>
    <scope>NUCLEOTIDE SEQUENCE [LARGE SCALE GENOMIC DNA]</scope>
    <source>
        <strain evidence="2 3">1NDH17</strain>
    </source>
</reference>
<name>A0ABS7J451_9SPHN</name>
<dbReference type="Proteomes" id="UP000783253">
    <property type="component" value="Unassembled WGS sequence"/>
</dbReference>
<organism evidence="2 3">
    <name type="scientific">Qipengyuania polymorpha</name>
    <dbReference type="NCBI Taxonomy" id="2867234"/>
    <lineage>
        <taxon>Bacteria</taxon>
        <taxon>Pseudomonadati</taxon>
        <taxon>Pseudomonadota</taxon>
        <taxon>Alphaproteobacteria</taxon>
        <taxon>Sphingomonadales</taxon>
        <taxon>Erythrobacteraceae</taxon>
        <taxon>Qipengyuania</taxon>
    </lineage>
</organism>
<keyword evidence="1" id="KW-0812">Transmembrane</keyword>
<sequence length="75" mass="8498">MSLYAIFYLIVLGAMTLWQGRTVYRIVSTGYAWRSEDVFSRSENPRAWLGALVFEATLLVLAIGFFVYVVIGQIS</sequence>
<keyword evidence="3" id="KW-1185">Reference proteome</keyword>